<dbReference type="UniPathway" id="UPA00958"/>
<dbReference type="InterPro" id="IPR007507">
    <property type="entry name" value="Glycos_transf_N"/>
</dbReference>
<evidence type="ECO:0000256" key="5">
    <source>
        <dbReference type="ARBA" id="ARBA00022679"/>
    </source>
</evidence>
<dbReference type="GO" id="GO:0005886">
    <property type="term" value="C:plasma membrane"/>
    <property type="evidence" value="ECO:0007669"/>
    <property type="project" value="UniProtKB-SubCell"/>
</dbReference>
<evidence type="ECO:0000259" key="11">
    <source>
        <dbReference type="Pfam" id="PF04413"/>
    </source>
</evidence>
<evidence type="ECO:0000256" key="8">
    <source>
        <dbReference type="PIRSR" id="PIRSR639901-1"/>
    </source>
</evidence>
<feature type="active site" description="Proton acceptor" evidence="8">
    <location>
        <position position="79"/>
    </location>
</feature>
<dbReference type="AlphaFoldDB" id="A0A7X3LW21"/>
<protein>
    <recommendedName>
        <fullName evidence="4 10">3-deoxy-D-manno-octulosonic acid transferase</fullName>
        <shortName evidence="10">Kdo transferase</shortName>
        <ecNumber evidence="3 10">2.4.99.12</ecNumber>
    </recommendedName>
    <alternativeName>
        <fullName evidence="6 10">Lipid IV(A) 3-deoxy-D-manno-octulosonic acid transferase</fullName>
    </alternativeName>
</protein>
<dbReference type="InterPro" id="IPR039901">
    <property type="entry name" value="Kdotransferase"/>
</dbReference>
<evidence type="ECO:0000256" key="6">
    <source>
        <dbReference type="ARBA" id="ARBA00031445"/>
    </source>
</evidence>
<keyword evidence="5 10" id="KW-0808">Transferase</keyword>
<feature type="site" description="Transition state stabilizer" evidence="9">
    <location>
        <position position="223"/>
    </location>
</feature>
<dbReference type="RefSeq" id="WP_160776384.1">
    <property type="nucleotide sequence ID" value="NZ_WUMV01000007.1"/>
</dbReference>
<evidence type="ECO:0000313" key="13">
    <source>
        <dbReference type="Proteomes" id="UP000433101"/>
    </source>
</evidence>
<accession>A0A7X3LW21</accession>
<dbReference type="Pfam" id="PF04413">
    <property type="entry name" value="Glycos_transf_N"/>
    <property type="match status" value="1"/>
</dbReference>
<dbReference type="Gene3D" id="3.40.50.11720">
    <property type="entry name" value="3-Deoxy-D-manno-octulosonic-acid transferase, N-terminal domain"/>
    <property type="match status" value="1"/>
</dbReference>
<evidence type="ECO:0000256" key="4">
    <source>
        <dbReference type="ARBA" id="ARBA00019077"/>
    </source>
</evidence>
<feature type="domain" description="3-deoxy-D-manno-octulosonic-acid transferase N-terminal" evidence="11">
    <location>
        <begin position="53"/>
        <end position="225"/>
    </location>
</feature>
<comment type="function">
    <text evidence="1 10">Involved in lipopolysaccharide (LPS) biosynthesis. Catalyzes the transfer of 3-deoxy-D-manno-octulosonate (Kdo) residue(s) from CMP-Kdo to lipid IV(A), the tetraacyldisaccharide-1,4'-bisphosphate precursor of lipid A.</text>
</comment>
<comment type="pathway">
    <text evidence="2 10">Bacterial outer membrane biogenesis; LPS core biosynthesis.</text>
</comment>
<dbReference type="PANTHER" id="PTHR42755">
    <property type="entry name" value="3-DEOXY-MANNO-OCTULOSONATE CYTIDYLYLTRANSFERASE"/>
    <property type="match status" value="1"/>
</dbReference>
<evidence type="ECO:0000256" key="9">
    <source>
        <dbReference type="PIRSR" id="PIRSR639901-2"/>
    </source>
</evidence>
<evidence type="ECO:0000313" key="12">
    <source>
        <dbReference type="EMBL" id="MXN66127.1"/>
    </source>
</evidence>
<sequence length="442" mass="47844">MAGGRPSQASKRRTAPEDIPFAIYEGFGRLVGPLLSFLHGRRVAQGKEDPGRRDERFGIASHARPEGSLVWVHAASVGETNAILPVVRGLVELGHAVVLTTGTITSAEAVRDRLPPGAVHQFVPYDARPGIERFLNHWRPELAVVVESEIWPATIRCLERKGIPFVIANGRMSPKSAAGWLKVPRLARHLFAGVDLCLARSEEDAGNYRRVGVNNVEIAGNLKFDGSLPEADPQALEGFKAAIGGRPVWFAASTHPGEEEQVIAAHKMIAVDHTRLLTLIAPRHPARGDAVRSIIEEAGLAVAQRSRNEPLSGDTDIYLADTIGEMGLFYRLAPVVFMGASLMPLGGHNPLEPAQCGAAILTGPSFPDQKDVYDRLIAERGAVVVNGPDELAREVSHLIHEPEDASKRGAAAERVALEGKGAVKRTLEALRPFLRRTEAEHR</sequence>
<keyword evidence="13" id="KW-1185">Reference proteome</keyword>
<proteinExistence type="inferred from homology"/>
<reference evidence="12 13" key="1">
    <citation type="submission" date="2019-12" db="EMBL/GenBank/DDBJ databases">
        <authorList>
            <person name="Li M."/>
        </authorList>
    </citation>
    <scope>NUCLEOTIDE SEQUENCE [LARGE SCALE GENOMIC DNA]</scope>
    <source>
        <strain evidence="12 13">GBMRC 2046</strain>
    </source>
</reference>
<dbReference type="Gene3D" id="3.40.50.2000">
    <property type="entry name" value="Glycogen Phosphorylase B"/>
    <property type="match status" value="1"/>
</dbReference>
<dbReference type="GO" id="GO:0009245">
    <property type="term" value="P:lipid A biosynthetic process"/>
    <property type="evidence" value="ECO:0007669"/>
    <property type="project" value="TreeGrafter"/>
</dbReference>
<comment type="similarity">
    <text evidence="10">Belongs to the glycosyltransferase group 1 family.</text>
</comment>
<comment type="caution">
    <text evidence="12">The sequence shown here is derived from an EMBL/GenBank/DDBJ whole genome shotgun (WGS) entry which is preliminary data.</text>
</comment>
<dbReference type="EC" id="2.4.99.12" evidence="3 10"/>
<dbReference type="GO" id="GO:0009244">
    <property type="term" value="P:lipopolysaccharide core region biosynthetic process"/>
    <property type="evidence" value="ECO:0007669"/>
    <property type="project" value="UniProtKB-UniRule"/>
</dbReference>
<organism evidence="12 13">
    <name type="scientific">Stappia sediminis</name>
    <dbReference type="NCBI Taxonomy" id="2692190"/>
    <lineage>
        <taxon>Bacteria</taxon>
        <taxon>Pseudomonadati</taxon>
        <taxon>Pseudomonadota</taxon>
        <taxon>Alphaproteobacteria</taxon>
        <taxon>Hyphomicrobiales</taxon>
        <taxon>Stappiaceae</taxon>
        <taxon>Stappia</taxon>
    </lineage>
</organism>
<comment type="subcellular location">
    <subcellularLocation>
        <location evidence="10">Cell membrane</location>
    </subcellularLocation>
</comment>
<keyword evidence="10" id="KW-1003">Cell membrane</keyword>
<name>A0A7X3LW21_9HYPH</name>
<evidence type="ECO:0000256" key="10">
    <source>
        <dbReference type="RuleBase" id="RU365103"/>
    </source>
</evidence>
<feature type="site" description="Transition state stabilizer" evidence="9">
    <location>
        <position position="147"/>
    </location>
</feature>
<dbReference type="Proteomes" id="UP000433101">
    <property type="component" value="Unassembled WGS sequence"/>
</dbReference>
<keyword evidence="10" id="KW-0472">Membrane</keyword>
<keyword evidence="10" id="KW-0448">Lipopolysaccharide biosynthesis</keyword>
<evidence type="ECO:0000256" key="7">
    <source>
        <dbReference type="ARBA" id="ARBA00049183"/>
    </source>
</evidence>
<dbReference type="InterPro" id="IPR038107">
    <property type="entry name" value="Glycos_transf_N_sf"/>
</dbReference>
<dbReference type="EMBL" id="WUMV01000007">
    <property type="protein sequence ID" value="MXN66127.1"/>
    <property type="molecule type" value="Genomic_DNA"/>
</dbReference>
<evidence type="ECO:0000256" key="2">
    <source>
        <dbReference type="ARBA" id="ARBA00004713"/>
    </source>
</evidence>
<comment type="catalytic activity">
    <reaction evidence="7 10">
        <text>lipid IVA (E. coli) + CMP-3-deoxy-beta-D-manno-octulosonate = alpha-Kdo-(2-&gt;6)-lipid IVA (E. coli) + CMP + H(+)</text>
        <dbReference type="Rhea" id="RHEA:28066"/>
        <dbReference type="ChEBI" id="CHEBI:15378"/>
        <dbReference type="ChEBI" id="CHEBI:58603"/>
        <dbReference type="ChEBI" id="CHEBI:60364"/>
        <dbReference type="ChEBI" id="CHEBI:60377"/>
        <dbReference type="ChEBI" id="CHEBI:85987"/>
        <dbReference type="EC" id="2.4.99.12"/>
    </reaction>
</comment>
<dbReference type="PANTHER" id="PTHR42755:SF1">
    <property type="entry name" value="3-DEOXY-D-MANNO-OCTULOSONIC ACID TRANSFERASE, MITOCHONDRIAL-RELATED"/>
    <property type="match status" value="1"/>
</dbReference>
<evidence type="ECO:0000256" key="1">
    <source>
        <dbReference type="ARBA" id="ARBA00003394"/>
    </source>
</evidence>
<gene>
    <name evidence="12" type="ORF">GR183_14525</name>
</gene>
<evidence type="ECO:0000256" key="3">
    <source>
        <dbReference type="ARBA" id="ARBA00012621"/>
    </source>
</evidence>
<dbReference type="GO" id="GO:0043842">
    <property type="term" value="F:Kdo transferase activity"/>
    <property type="evidence" value="ECO:0007669"/>
    <property type="project" value="UniProtKB-EC"/>
</dbReference>